<evidence type="ECO:0000256" key="3">
    <source>
        <dbReference type="ARBA" id="ARBA00023242"/>
    </source>
</evidence>
<sequence>MRRTVSAAAVRRRGRRRIADEDRKRAAQARKTPPYDNTQSSPAREGSVATSDAGLSLHQGPQSHGNQTFTENHQPERILWPKFLSHLRDVFVLDADEEIYEEVALEPPTATLPVILQPAELLRLQKAIESFPPRSVADFLLRICTSYGTDSFFYFDQAQFLDDIDQFYADQGSLLRYDSSFICLALAAFALGAQRTALVRPKDLIPGPGTEKGDPGHIFHQQARALIPHVIERTCLRSIQATFALGVYLLPQTAVGSSYVYIGIALRKAVAFDLHLDTGDPTLDQRGREARRRLWWSIYSVERTLTIKLNQSPSINSDIIKSPLPSPLPSLDNVQKFNNVQHQLANARLIKILDCVVELGHAPLAAVTPSEVDRNADNLKDWKRSLPHNCKLENVRTEDLAYRAVVHLYMNYYFAWITMGKTSLVNLVRSKLRYHFGRETRPPNNDETAERLSRFCIKAATKLLRLFDDMTRSGKLARFSFTDFQACSIATIVILLARVLEPDLAYECKIAFGMDCLRKMAVGNTAAMSGVKFVEALKSIANQAIMKLSQGSSITETSDCFTASAMGPNYQEWIDWYSSGDQVQQDFEDNARLNLEETIADAQRDPIPVLQPEPSIPQEDAWSSQQPCGAESSNWEFHEQETLAAQVYPVEASHLFQALSMDHSFNTTPFHNGETFLLGLTGLDVLDLHDFNSSLA</sequence>
<protein>
    <recommendedName>
        <fullName evidence="5">Xylanolytic transcriptional activator regulatory domain-containing protein</fullName>
    </recommendedName>
</protein>
<comment type="caution">
    <text evidence="6">The sequence shown here is derived from an EMBL/GenBank/DDBJ whole genome shotgun (WGS) entry which is preliminary data.</text>
</comment>
<organism evidence="6 7">
    <name type="scientific">Fusarium avenaceum</name>
    <dbReference type="NCBI Taxonomy" id="40199"/>
    <lineage>
        <taxon>Eukaryota</taxon>
        <taxon>Fungi</taxon>
        <taxon>Dikarya</taxon>
        <taxon>Ascomycota</taxon>
        <taxon>Pezizomycotina</taxon>
        <taxon>Sordariomycetes</taxon>
        <taxon>Hypocreomycetidae</taxon>
        <taxon>Hypocreales</taxon>
        <taxon>Nectriaceae</taxon>
        <taxon>Fusarium</taxon>
        <taxon>Fusarium tricinctum species complex</taxon>
    </lineage>
</organism>
<dbReference type="PANTHER" id="PTHR47424">
    <property type="entry name" value="REGULATORY PROTEIN GAL4"/>
    <property type="match status" value="1"/>
</dbReference>
<dbReference type="GO" id="GO:0008270">
    <property type="term" value="F:zinc ion binding"/>
    <property type="evidence" value="ECO:0007669"/>
    <property type="project" value="InterPro"/>
</dbReference>
<dbReference type="GO" id="GO:0003677">
    <property type="term" value="F:DNA binding"/>
    <property type="evidence" value="ECO:0007669"/>
    <property type="project" value="InterPro"/>
</dbReference>
<dbReference type="CDD" id="cd12148">
    <property type="entry name" value="fungal_TF_MHR"/>
    <property type="match status" value="1"/>
</dbReference>
<feature type="compositionally biased region" description="Polar residues" evidence="4">
    <location>
        <begin position="59"/>
        <end position="69"/>
    </location>
</feature>
<reference evidence="6" key="1">
    <citation type="submission" date="2021-04" db="EMBL/GenBank/DDBJ databases">
        <title>Draft genome of Fusarium avenaceum strain F156N33, isolated from an atmospheric sample in Virginia.</title>
        <authorList>
            <person name="Yang S."/>
            <person name="Vinatzer B.A."/>
            <person name="Coleman J."/>
        </authorList>
    </citation>
    <scope>NUCLEOTIDE SEQUENCE</scope>
    <source>
        <strain evidence="6">F156N33</strain>
    </source>
</reference>
<evidence type="ECO:0000256" key="4">
    <source>
        <dbReference type="SAM" id="MobiDB-lite"/>
    </source>
</evidence>
<accession>A0A9P7GWW3</accession>
<evidence type="ECO:0000256" key="2">
    <source>
        <dbReference type="ARBA" id="ARBA00023163"/>
    </source>
</evidence>
<name>A0A9P7GWW3_9HYPO</name>
<dbReference type="PANTHER" id="PTHR47424:SF6">
    <property type="entry name" value="PROLINE UTILIZATION TRANS-ACTIVATOR"/>
    <property type="match status" value="1"/>
</dbReference>
<gene>
    <name evidence="6" type="ORF">KAF25_007636</name>
</gene>
<dbReference type="GO" id="GO:0006351">
    <property type="term" value="P:DNA-templated transcription"/>
    <property type="evidence" value="ECO:0007669"/>
    <property type="project" value="InterPro"/>
</dbReference>
<keyword evidence="3" id="KW-0539">Nucleus</keyword>
<feature type="region of interest" description="Disordered" evidence="4">
    <location>
        <begin position="1"/>
        <end position="69"/>
    </location>
</feature>
<keyword evidence="7" id="KW-1185">Reference proteome</keyword>
<evidence type="ECO:0000256" key="1">
    <source>
        <dbReference type="ARBA" id="ARBA00023015"/>
    </source>
</evidence>
<dbReference type="SMART" id="SM00906">
    <property type="entry name" value="Fungal_trans"/>
    <property type="match status" value="1"/>
</dbReference>
<evidence type="ECO:0000313" key="7">
    <source>
        <dbReference type="Proteomes" id="UP000782241"/>
    </source>
</evidence>
<dbReference type="Proteomes" id="UP000782241">
    <property type="component" value="Unassembled WGS sequence"/>
</dbReference>
<dbReference type="EMBL" id="JAGPUO010000044">
    <property type="protein sequence ID" value="KAG5654880.1"/>
    <property type="molecule type" value="Genomic_DNA"/>
</dbReference>
<keyword evidence="1" id="KW-0805">Transcription regulation</keyword>
<evidence type="ECO:0000313" key="6">
    <source>
        <dbReference type="EMBL" id="KAG5654880.1"/>
    </source>
</evidence>
<dbReference type="Pfam" id="PF04082">
    <property type="entry name" value="Fungal_trans"/>
    <property type="match status" value="1"/>
</dbReference>
<dbReference type="InterPro" id="IPR051127">
    <property type="entry name" value="Fungal_SecMet_Regulators"/>
</dbReference>
<proteinExistence type="predicted"/>
<keyword evidence="2" id="KW-0804">Transcription</keyword>
<dbReference type="AlphaFoldDB" id="A0A9P7GWW3"/>
<dbReference type="InterPro" id="IPR007219">
    <property type="entry name" value="XnlR_reg_dom"/>
</dbReference>
<evidence type="ECO:0000259" key="5">
    <source>
        <dbReference type="SMART" id="SM00906"/>
    </source>
</evidence>
<feature type="domain" description="Xylanolytic transcriptional activator regulatory" evidence="5">
    <location>
        <begin position="258"/>
        <end position="331"/>
    </location>
</feature>